<dbReference type="GO" id="GO:0004222">
    <property type="term" value="F:metalloendopeptidase activity"/>
    <property type="evidence" value="ECO:0007669"/>
    <property type="project" value="InterPro"/>
</dbReference>
<keyword evidence="13" id="KW-1185">Reference proteome</keyword>
<dbReference type="GO" id="GO:0006508">
    <property type="term" value="P:proteolysis"/>
    <property type="evidence" value="ECO:0007669"/>
    <property type="project" value="UniProtKB-KW"/>
</dbReference>
<proteinExistence type="predicted"/>
<dbReference type="AlphaFoldDB" id="A0A9Q0RKA2"/>
<dbReference type="InterPro" id="IPR000884">
    <property type="entry name" value="TSP1_rpt"/>
</dbReference>
<keyword evidence="6 10" id="KW-0862">Zinc</keyword>
<evidence type="ECO:0000256" key="9">
    <source>
        <dbReference type="ARBA" id="ARBA00023180"/>
    </source>
</evidence>
<dbReference type="Pfam" id="PF00090">
    <property type="entry name" value="TSP_1"/>
    <property type="match status" value="1"/>
</dbReference>
<evidence type="ECO:0000256" key="5">
    <source>
        <dbReference type="ARBA" id="ARBA00022801"/>
    </source>
</evidence>
<gene>
    <name evidence="12" type="ORF">RDWZM_008367</name>
</gene>
<organism evidence="12 13">
    <name type="scientific">Blomia tropicalis</name>
    <name type="common">Mite</name>
    <dbReference type="NCBI Taxonomy" id="40697"/>
    <lineage>
        <taxon>Eukaryota</taxon>
        <taxon>Metazoa</taxon>
        <taxon>Ecdysozoa</taxon>
        <taxon>Arthropoda</taxon>
        <taxon>Chelicerata</taxon>
        <taxon>Arachnida</taxon>
        <taxon>Acari</taxon>
        <taxon>Acariformes</taxon>
        <taxon>Sarcoptiformes</taxon>
        <taxon>Astigmata</taxon>
        <taxon>Glycyphagoidea</taxon>
        <taxon>Echimyopodidae</taxon>
        <taxon>Blomia</taxon>
    </lineage>
</organism>
<dbReference type="InterPro" id="IPR041645">
    <property type="entry name" value="ADAMTS_CR_2"/>
</dbReference>
<feature type="binding site" evidence="10">
    <location>
        <position position="130"/>
    </location>
    <ligand>
        <name>Zn(2+)</name>
        <dbReference type="ChEBI" id="CHEBI:29105"/>
        <note>catalytic</note>
    </ligand>
</feature>
<dbReference type="InterPro" id="IPR024079">
    <property type="entry name" value="MetalloPept_cat_dom_sf"/>
</dbReference>
<feature type="binding site" evidence="10">
    <location>
        <position position="124"/>
    </location>
    <ligand>
        <name>Zn(2+)</name>
        <dbReference type="ChEBI" id="CHEBI:29105"/>
        <note>catalytic</note>
    </ligand>
</feature>
<evidence type="ECO:0000313" key="13">
    <source>
        <dbReference type="Proteomes" id="UP001142055"/>
    </source>
</evidence>
<dbReference type="SUPFAM" id="SSF55486">
    <property type="entry name" value="Metalloproteases ('zincins'), catalytic domain"/>
    <property type="match status" value="1"/>
</dbReference>
<keyword evidence="3" id="KW-0645">Protease</keyword>
<dbReference type="EMBL" id="JAPWDV010000003">
    <property type="protein sequence ID" value="KAJ6217210.1"/>
    <property type="molecule type" value="Genomic_DNA"/>
</dbReference>
<dbReference type="GO" id="GO:0030198">
    <property type="term" value="P:extracellular matrix organization"/>
    <property type="evidence" value="ECO:0007669"/>
    <property type="project" value="TreeGrafter"/>
</dbReference>
<evidence type="ECO:0000256" key="4">
    <source>
        <dbReference type="ARBA" id="ARBA00022723"/>
    </source>
</evidence>
<comment type="caution">
    <text evidence="10">Lacks conserved residue(s) required for the propagation of feature annotation.</text>
</comment>
<keyword evidence="2" id="KW-0964">Secreted</keyword>
<reference evidence="12" key="1">
    <citation type="submission" date="2022-12" db="EMBL/GenBank/DDBJ databases">
        <title>Genome assemblies of Blomia tropicalis.</title>
        <authorList>
            <person name="Cui Y."/>
        </authorList>
    </citation>
    <scope>NUCLEOTIDE SEQUENCE</scope>
    <source>
        <tissue evidence="12">Adult mites</tissue>
    </source>
</reference>
<evidence type="ECO:0000256" key="10">
    <source>
        <dbReference type="PROSITE-ProRule" id="PRU00276"/>
    </source>
</evidence>
<evidence type="ECO:0000256" key="6">
    <source>
        <dbReference type="ARBA" id="ARBA00022833"/>
    </source>
</evidence>
<feature type="binding site" evidence="10">
    <location>
        <position position="120"/>
    </location>
    <ligand>
        <name>Zn(2+)</name>
        <dbReference type="ChEBI" id="CHEBI:29105"/>
        <note>catalytic</note>
    </ligand>
</feature>
<dbReference type="GO" id="GO:0046872">
    <property type="term" value="F:metal ion binding"/>
    <property type="evidence" value="ECO:0007669"/>
    <property type="project" value="UniProtKB-KW"/>
</dbReference>
<dbReference type="SUPFAM" id="SSF82895">
    <property type="entry name" value="TSP-1 type 1 repeat"/>
    <property type="match status" value="1"/>
</dbReference>
<accession>A0A9Q0RKA2</accession>
<feature type="domain" description="Peptidase M12B" evidence="11">
    <location>
        <begin position="1"/>
        <end position="197"/>
    </location>
</feature>
<protein>
    <recommendedName>
        <fullName evidence="11">Peptidase M12B domain-containing protein</fullName>
    </recommendedName>
</protein>
<comment type="caution">
    <text evidence="12">The sequence shown here is derived from an EMBL/GenBank/DDBJ whole genome shotgun (WGS) entry which is preliminary data.</text>
</comment>
<dbReference type="InterPro" id="IPR036383">
    <property type="entry name" value="TSP1_rpt_sf"/>
</dbReference>
<keyword evidence="7" id="KW-0482">Metalloprotease</keyword>
<dbReference type="Gene3D" id="3.40.1620.60">
    <property type="match status" value="1"/>
</dbReference>
<dbReference type="Pfam" id="PF17771">
    <property type="entry name" value="ADAMTS_CR_2"/>
    <property type="match status" value="1"/>
</dbReference>
<dbReference type="Pfam" id="PF01421">
    <property type="entry name" value="Reprolysin"/>
    <property type="match status" value="1"/>
</dbReference>
<evidence type="ECO:0000256" key="3">
    <source>
        <dbReference type="ARBA" id="ARBA00022670"/>
    </source>
</evidence>
<dbReference type="PANTHER" id="PTHR13723:SF278">
    <property type="entry name" value="ADAM METALLOPEPTIDASE WITH THROMBOSPONDIN TYPE 1 MOTIF A, ISOFORM B"/>
    <property type="match status" value="1"/>
</dbReference>
<evidence type="ECO:0000313" key="12">
    <source>
        <dbReference type="EMBL" id="KAJ6217210.1"/>
    </source>
</evidence>
<keyword evidence="9" id="KW-0325">Glycoprotein</keyword>
<dbReference type="PANTHER" id="PTHR13723">
    <property type="entry name" value="ADAMTS A DISINTEGRIN AND METALLOPROTEASE WITH THROMBOSPONDIN MOTIFS PROTEASE"/>
    <property type="match status" value="1"/>
</dbReference>
<dbReference type="Gene3D" id="3.40.390.10">
    <property type="entry name" value="Collagenase (Catalytic Domain)"/>
    <property type="match status" value="1"/>
</dbReference>
<dbReference type="InterPro" id="IPR001590">
    <property type="entry name" value="Peptidase_M12B"/>
</dbReference>
<evidence type="ECO:0000256" key="8">
    <source>
        <dbReference type="ARBA" id="ARBA00023157"/>
    </source>
</evidence>
<dbReference type="PROSITE" id="PS50092">
    <property type="entry name" value="TSP1"/>
    <property type="match status" value="1"/>
</dbReference>
<dbReference type="InterPro" id="IPR050439">
    <property type="entry name" value="ADAMTS_ADAMTS-like"/>
</dbReference>
<dbReference type="Proteomes" id="UP001142055">
    <property type="component" value="Chromosome 3"/>
</dbReference>
<dbReference type="PROSITE" id="PS50215">
    <property type="entry name" value="ADAM_MEPRO"/>
    <property type="match status" value="1"/>
</dbReference>
<evidence type="ECO:0000256" key="1">
    <source>
        <dbReference type="ARBA" id="ARBA00004613"/>
    </source>
</evidence>
<keyword evidence="5" id="KW-0378">Hydrolase</keyword>
<name>A0A9Q0RKA2_BLOTA</name>
<dbReference type="GO" id="GO:0031012">
    <property type="term" value="C:extracellular matrix"/>
    <property type="evidence" value="ECO:0007669"/>
    <property type="project" value="TreeGrafter"/>
</dbReference>
<keyword evidence="4 10" id="KW-0479">Metal-binding</keyword>
<evidence type="ECO:0000256" key="2">
    <source>
        <dbReference type="ARBA" id="ARBA00022525"/>
    </source>
</evidence>
<dbReference type="GO" id="GO:0005576">
    <property type="term" value="C:extracellular region"/>
    <property type="evidence" value="ECO:0007669"/>
    <property type="project" value="UniProtKB-SubCell"/>
</dbReference>
<evidence type="ECO:0000259" key="11">
    <source>
        <dbReference type="PROSITE" id="PS50215"/>
    </source>
</evidence>
<comment type="subcellular location">
    <subcellularLocation>
        <location evidence="1">Secreted</location>
    </subcellularLocation>
</comment>
<dbReference type="OMA" id="MVLSHTI"/>
<keyword evidence="8" id="KW-1015">Disulfide bond</keyword>
<evidence type="ECO:0000256" key="7">
    <source>
        <dbReference type="ARBA" id="ARBA00023049"/>
    </source>
</evidence>
<dbReference type="Gene3D" id="2.20.100.10">
    <property type="entry name" value="Thrombospondin type-1 (TSP1) repeat"/>
    <property type="match status" value="1"/>
</dbReference>
<feature type="active site" evidence="10">
    <location>
        <position position="121"/>
    </location>
</feature>
<sequence length="314" mass="35611">MVSHIFKHHSIGNAFTLKLVGITQVDKVDDDEQDMNPIIYDSPHLTLRSFCQWQHQNNDISDKSLKHHDTAVLITRRKLCGTRKPCTVVGLANVGQICNPEHSCLIVQDTGLGTAFTIAHELGHVMGIPHDDQSDCVKFYKERNERIKKPDKKPKNDYIMASVQTGINRVWTWSSCSRHFITKHLKNNGKCLLENQNFPETYSPLQRFGGRYFNVDQQCKLRFDQSKKSCKGMDICKRLWCADSRGGCMSDNTPWADGTECGTDKWCYQGECVPFKDPLTPVDGQWSPWGPWSDCSKPCGGGVQSSKRNCNKPK</sequence>